<evidence type="ECO:0000313" key="2">
    <source>
        <dbReference type="Proteomes" id="UP000320179"/>
    </source>
</evidence>
<dbReference type="AlphaFoldDB" id="A0AAE6KWF7"/>
<protein>
    <submittedName>
        <fullName evidence="1">Uncharacterized protein</fullName>
    </submittedName>
</protein>
<gene>
    <name evidence="1" type="ORF">BHS09_02410</name>
</gene>
<proteinExistence type="predicted"/>
<organism evidence="1 2">
    <name type="scientific">Myxococcus xanthus</name>
    <dbReference type="NCBI Taxonomy" id="34"/>
    <lineage>
        <taxon>Bacteria</taxon>
        <taxon>Pseudomonadati</taxon>
        <taxon>Myxococcota</taxon>
        <taxon>Myxococcia</taxon>
        <taxon>Myxococcales</taxon>
        <taxon>Cystobacterineae</taxon>
        <taxon>Myxococcaceae</taxon>
        <taxon>Myxococcus</taxon>
    </lineage>
</organism>
<evidence type="ECO:0000313" key="1">
    <source>
        <dbReference type="EMBL" id="QDE72246.1"/>
    </source>
</evidence>
<accession>A0AAE6KWF7</accession>
<sequence length="62" mass="6597">MKRPLPDGTTHLVTASFIQNPHAPPDTSCLAAMSPVPFDDRGAARIYFGAAFTSVWDNPAAP</sequence>
<dbReference type="EMBL" id="CP017174">
    <property type="protein sequence ID" value="QDE72246.1"/>
    <property type="molecule type" value="Genomic_DNA"/>
</dbReference>
<reference evidence="1 2" key="1">
    <citation type="journal article" date="2019" name="Science">
        <title>Social genes are selection hotspots in kin groups of a soil microbe.</title>
        <authorList>
            <person name="Wielgoss S."/>
            <person name="Wolfensberger R."/>
            <person name="Sun L."/>
            <person name="Fiegna F."/>
            <person name="Velicer G.J."/>
        </authorList>
    </citation>
    <scope>NUCLEOTIDE SEQUENCE [LARGE SCALE GENOMIC DNA]</scope>
    <source>
        <strain evidence="1 2">MC3.5.9c15</strain>
    </source>
</reference>
<dbReference type="Proteomes" id="UP000320179">
    <property type="component" value="Chromosome"/>
</dbReference>
<name>A0AAE6KWF7_MYXXA</name>